<dbReference type="Proteomes" id="UP001352852">
    <property type="component" value="Unassembled WGS sequence"/>
</dbReference>
<evidence type="ECO:0000313" key="1">
    <source>
        <dbReference type="EMBL" id="MED6263135.1"/>
    </source>
</evidence>
<name>A0ABU7CLN0_9TELE</name>
<sequence>MNRRNVFRLDVNNAPSDCEAACFSLSFSPLQPICALSLYLPPLSVFLAAGKSTSLSQLSVCSHISLPSIYPSLSLPSLAPFISQSAVNPSAHASSFPAVFQTNLDFSSLRCSK</sequence>
<organism evidence="1 2">
    <name type="scientific">Characodon lateralis</name>
    <dbReference type="NCBI Taxonomy" id="208331"/>
    <lineage>
        <taxon>Eukaryota</taxon>
        <taxon>Metazoa</taxon>
        <taxon>Chordata</taxon>
        <taxon>Craniata</taxon>
        <taxon>Vertebrata</taxon>
        <taxon>Euteleostomi</taxon>
        <taxon>Actinopterygii</taxon>
        <taxon>Neopterygii</taxon>
        <taxon>Teleostei</taxon>
        <taxon>Neoteleostei</taxon>
        <taxon>Acanthomorphata</taxon>
        <taxon>Ovalentaria</taxon>
        <taxon>Atherinomorphae</taxon>
        <taxon>Cyprinodontiformes</taxon>
        <taxon>Goodeidae</taxon>
        <taxon>Characodon</taxon>
    </lineage>
</organism>
<proteinExistence type="predicted"/>
<evidence type="ECO:0000313" key="2">
    <source>
        <dbReference type="Proteomes" id="UP001352852"/>
    </source>
</evidence>
<comment type="caution">
    <text evidence="1">The sequence shown here is derived from an EMBL/GenBank/DDBJ whole genome shotgun (WGS) entry which is preliminary data.</text>
</comment>
<gene>
    <name evidence="1" type="ORF">CHARACLAT_001344</name>
</gene>
<accession>A0ABU7CLN0</accession>
<reference evidence="1 2" key="1">
    <citation type="submission" date="2021-06" db="EMBL/GenBank/DDBJ databases">
        <authorList>
            <person name="Palmer J.M."/>
        </authorList>
    </citation>
    <scope>NUCLEOTIDE SEQUENCE [LARGE SCALE GENOMIC DNA]</scope>
    <source>
        <strain evidence="1 2">CL_MEX2019</strain>
        <tissue evidence="1">Muscle</tissue>
    </source>
</reference>
<protein>
    <submittedName>
        <fullName evidence="1">Uncharacterized protein</fullName>
    </submittedName>
</protein>
<keyword evidence="2" id="KW-1185">Reference proteome</keyword>
<dbReference type="EMBL" id="JAHUTJ010000047">
    <property type="protein sequence ID" value="MED6263135.1"/>
    <property type="molecule type" value="Genomic_DNA"/>
</dbReference>